<protein>
    <recommendedName>
        <fullName evidence="3">DUF4440 domain-containing protein</fullName>
    </recommendedName>
</protein>
<dbReference type="SUPFAM" id="SSF54427">
    <property type="entry name" value="NTF2-like"/>
    <property type="match status" value="1"/>
</dbReference>
<dbReference type="Proteomes" id="UP000011666">
    <property type="component" value="Unassembled WGS sequence"/>
</dbReference>
<dbReference type="AlphaFoldDB" id="M0QPE8"/>
<accession>M0QPE8</accession>
<sequence length="134" mass="15531">MTDRSHEPDLTTPPELAGVLAELVELEPVFHRFDGPVDLETFDDLVAGGFWETGASGRRYSREFVWETVERRQAEGGDEIWSADEFQVREVADETYLLTYTLMMSERVTRRLTVWQRTCGQWTILYHQGTLVTE</sequence>
<evidence type="ECO:0008006" key="3">
    <source>
        <dbReference type="Google" id="ProtNLM"/>
    </source>
</evidence>
<comment type="caution">
    <text evidence="1">The sequence shown here is derived from an EMBL/GenBank/DDBJ whole genome shotgun (WGS) entry which is preliminary data.</text>
</comment>
<dbReference type="EMBL" id="BANX01000023">
    <property type="protein sequence ID" value="GAC69312.1"/>
    <property type="molecule type" value="Genomic_DNA"/>
</dbReference>
<reference evidence="1 2" key="1">
    <citation type="submission" date="2013-01" db="EMBL/GenBank/DDBJ databases">
        <title>Whole genome shotgun sequence of Gordonia soli NBRC 108243.</title>
        <authorList>
            <person name="Isaki-Nakamura S."/>
            <person name="Hosoyama A."/>
            <person name="Tsuchikane K."/>
            <person name="Ando Y."/>
            <person name="Baba S."/>
            <person name="Ohji S."/>
            <person name="Hamada M."/>
            <person name="Tamura T."/>
            <person name="Yamazoe A."/>
            <person name="Yamazaki S."/>
            <person name="Fujita N."/>
        </authorList>
    </citation>
    <scope>NUCLEOTIDE SEQUENCE [LARGE SCALE GENOMIC DNA]</scope>
    <source>
        <strain evidence="1 2">NBRC 108243</strain>
    </source>
</reference>
<dbReference type="RefSeq" id="WP_007622243.1">
    <property type="nucleotide sequence ID" value="NZ_BANX01000023.1"/>
</dbReference>
<organism evidence="1 2">
    <name type="scientific">Gordonia soli NBRC 108243</name>
    <dbReference type="NCBI Taxonomy" id="1223545"/>
    <lineage>
        <taxon>Bacteria</taxon>
        <taxon>Bacillati</taxon>
        <taxon>Actinomycetota</taxon>
        <taxon>Actinomycetes</taxon>
        <taxon>Mycobacteriales</taxon>
        <taxon>Gordoniaceae</taxon>
        <taxon>Gordonia</taxon>
    </lineage>
</organism>
<gene>
    <name evidence="1" type="ORF">GS4_23_01090</name>
</gene>
<dbReference type="InterPro" id="IPR032710">
    <property type="entry name" value="NTF2-like_dom_sf"/>
</dbReference>
<proteinExistence type="predicted"/>
<dbReference type="eggNOG" id="COG4994">
    <property type="taxonomic scope" value="Bacteria"/>
</dbReference>
<dbReference type="STRING" id="1223545.GS4_23_01090"/>
<name>M0QPE8_9ACTN</name>
<evidence type="ECO:0000313" key="1">
    <source>
        <dbReference type="EMBL" id="GAC69312.1"/>
    </source>
</evidence>
<dbReference type="Gene3D" id="3.10.450.50">
    <property type="match status" value="1"/>
</dbReference>
<dbReference type="OrthoDB" id="7845843at2"/>
<keyword evidence="2" id="KW-1185">Reference proteome</keyword>
<evidence type="ECO:0000313" key="2">
    <source>
        <dbReference type="Proteomes" id="UP000011666"/>
    </source>
</evidence>